<dbReference type="InterPro" id="IPR004130">
    <property type="entry name" value="Gpn"/>
</dbReference>
<reference evidence="5 8" key="2">
    <citation type="submission" date="2021-03" db="EMBL/GenBank/DDBJ databases">
        <title>First Case of infection caused by Chromobacterium haemolyticum derived from water in China.</title>
        <authorList>
            <person name="Chen J."/>
            <person name="Liu C."/>
        </authorList>
    </citation>
    <scope>NUCLEOTIDE SEQUENCE [LARGE SCALE GENOMIC DNA]</scope>
    <source>
        <strain evidence="5 8">WJ-5</strain>
    </source>
</reference>
<gene>
    <name evidence="6" type="ORF">B0T45_06385</name>
    <name evidence="5" type="ORF">J1C50_16425</name>
</gene>
<dbReference type="EMBL" id="MUKV01000005">
    <property type="protein sequence ID" value="OQS42408.1"/>
    <property type="molecule type" value="Genomic_DNA"/>
</dbReference>
<evidence type="ECO:0000256" key="1">
    <source>
        <dbReference type="ARBA" id="ARBA00005290"/>
    </source>
</evidence>
<dbReference type="RefSeq" id="WP_019100998.1">
    <property type="nucleotide sequence ID" value="NZ_CAEE01000236.1"/>
</dbReference>
<evidence type="ECO:0000256" key="3">
    <source>
        <dbReference type="ARBA" id="ARBA00022801"/>
    </source>
</evidence>
<dbReference type="Pfam" id="PF03029">
    <property type="entry name" value="ATP_bind_1"/>
    <property type="match status" value="1"/>
</dbReference>
<evidence type="ECO:0000256" key="2">
    <source>
        <dbReference type="ARBA" id="ARBA00022741"/>
    </source>
</evidence>
<evidence type="ECO:0000313" key="8">
    <source>
        <dbReference type="Proteomes" id="UP000664349"/>
    </source>
</evidence>
<evidence type="ECO:0000256" key="4">
    <source>
        <dbReference type="ARBA" id="ARBA00023134"/>
    </source>
</evidence>
<evidence type="ECO:0000313" key="6">
    <source>
        <dbReference type="EMBL" id="OQS42408.1"/>
    </source>
</evidence>
<dbReference type="GO" id="GO:0005525">
    <property type="term" value="F:GTP binding"/>
    <property type="evidence" value="ECO:0007669"/>
    <property type="project" value="UniProtKB-KW"/>
</dbReference>
<comment type="caution">
    <text evidence="6">The sequence shown here is derived from an EMBL/GenBank/DDBJ whole genome shotgun (WGS) entry which is preliminary data.</text>
</comment>
<evidence type="ECO:0000313" key="7">
    <source>
        <dbReference type="Proteomes" id="UP000192721"/>
    </source>
</evidence>
<dbReference type="CDD" id="cd00882">
    <property type="entry name" value="Ras_like_GTPase"/>
    <property type="match status" value="1"/>
</dbReference>
<accession>A0A1W0D638</accession>
<dbReference type="SUPFAM" id="SSF52540">
    <property type="entry name" value="P-loop containing nucleoside triphosphate hydrolases"/>
    <property type="match status" value="1"/>
</dbReference>
<dbReference type="Proteomes" id="UP000664349">
    <property type="component" value="Unassembled WGS sequence"/>
</dbReference>
<proteinExistence type="inferred from homology"/>
<protein>
    <submittedName>
        <fullName evidence="5 6">GTP-binding protein</fullName>
    </submittedName>
</protein>
<keyword evidence="8" id="KW-1185">Reference proteome</keyword>
<keyword evidence="4" id="KW-0342">GTP-binding</keyword>
<dbReference type="Proteomes" id="UP000192721">
    <property type="component" value="Unassembled WGS sequence"/>
</dbReference>
<keyword evidence="2" id="KW-0547">Nucleotide-binding</keyword>
<sequence>MRSPDNKILFAGPVGAGKTTAIAAISDIAPIRTDAKASDMTLHRKDHTTVALDYGMLRLDADTKVHLYGTPGQERFDFMWDIVSRGSIGLILLLDHSRANPLQDLSFFLRAFEPLLRRAPLALGVSKTDLAPLSATDVYAEALAARGLNAPVFEVDCRRREDIKQLLLALLYSIDPGLGEPQ</sequence>
<comment type="similarity">
    <text evidence="1">Belongs to the GPN-loop GTPase family.</text>
</comment>
<dbReference type="GO" id="GO:0016787">
    <property type="term" value="F:hydrolase activity"/>
    <property type="evidence" value="ECO:0007669"/>
    <property type="project" value="UniProtKB-KW"/>
</dbReference>
<dbReference type="Gene3D" id="3.40.50.300">
    <property type="entry name" value="P-loop containing nucleotide triphosphate hydrolases"/>
    <property type="match status" value="1"/>
</dbReference>
<dbReference type="AlphaFoldDB" id="A0A1W0D638"/>
<evidence type="ECO:0000313" key="5">
    <source>
        <dbReference type="EMBL" id="MBO0417098.1"/>
    </source>
</evidence>
<dbReference type="PANTHER" id="PTHR42708">
    <property type="entry name" value="ATP/GTP-BINDING PROTEIN-RELATED"/>
    <property type="match status" value="1"/>
</dbReference>
<dbReference type="PANTHER" id="PTHR42708:SF1">
    <property type="entry name" value="GLIDING MOTILITY PROTEIN MGLA"/>
    <property type="match status" value="1"/>
</dbReference>
<dbReference type="PRINTS" id="PR00449">
    <property type="entry name" value="RASTRNSFRMNG"/>
</dbReference>
<dbReference type="InterPro" id="IPR052705">
    <property type="entry name" value="Gliding_Motility_GTPase"/>
</dbReference>
<keyword evidence="3" id="KW-0378">Hydrolase</keyword>
<name>A0A1W0D638_9NEIS</name>
<organism evidence="6 7">
    <name type="scientific">Chromobacterium haemolyticum</name>
    <dbReference type="NCBI Taxonomy" id="394935"/>
    <lineage>
        <taxon>Bacteria</taxon>
        <taxon>Pseudomonadati</taxon>
        <taxon>Pseudomonadota</taxon>
        <taxon>Betaproteobacteria</taxon>
        <taxon>Neisseriales</taxon>
        <taxon>Chromobacteriaceae</taxon>
        <taxon>Chromobacterium</taxon>
    </lineage>
</organism>
<dbReference type="EMBL" id="JAFLRD010000013">
    <property type="protein sequence ID" value="MBO0417098.1"/>
    <property type="molecule type" value="Genomic_DNA"/>
</dbReference>
<reference evidence="6 7" key="1">
    <citation type="submission" date="2017-02" db="EMBL/GenBank/DDBJ databases">
        <title>Chromobacterium haemolyticum H5244.</title>
        <authorList>
            <person name="Gulvik C.A."/>
        </authorList>
    </citation>
    <scope>NUCLEOTIDE SEQUENCE [LARGE SCALE GENOMIC DNA]</scope>
    <source>
        <strain evidence="6 7">H5244</strain>
    </source>
</reference>
<dbReference type="InterPro" id="IPR027417">
    <property type="entry name" value="P-loop_NTPase"/>
</dbReference>